<dbReference type="InterPro" id="IPR051257">
    <property type="entry name" value="Diverse_CBS-Domain"/>
</dbReference>
<gene>
    <name evidence="3" type="ORF">MSIBF_A1530006</name>
    <name evidence="4" type="ORF">MSIBF_A1690001</name>
</gene>
<evidence type="ECO:0000313" key="4">
    <source>
        <dbReference type="EMBL" id="CEG11792.1"/>
    </source>
</evidence>
<name>A0A098E733_9ZZZZ</name>
<dbReference type="SMART" id="SM00116">
    <property type="entry name" value="CBS"/>
    <property type="match status" value="2"/>
</dbReference>
<dbReference type="InterPro" id="IPR000644">
    <property type="entry name" value="CBS_dom"/>
</dbReference>
<proteinExistence type="predicted"/>
<protein>
    <submittedName>
        <fullName evidence="4">Putative Signal-transduction protein</fullName>
    </submittedName>
</protein>
<dbReference type="PANTHER" id="PTHR43080:SF2">
    <property type="entry name" value="CBS DOMAIN-CONTAINING PROTEIN"/>
    <property type="match status" value="1"/>
</dbReference>
<feature type="domain" description="CBS" evidence="2">
    <location>
        <begin position="70"/>
        <end position="121"/>
    </location>
</feature>
<evidence type="ECO:0000313" key="3">
    <source>
        <dbReference type="EMBL" id="CEG11575.1"/>
    </source>
</evidence>
<evidence type="ECO:0000256" key="1">
    <source>
        <dbReference type="ARBA" id="ARBA00023122"/>
    </source>
</evidence>
<accession>A0A098E733</accession>
<keyword evidence="1" id="KW-0129">CBS domain</keyword>
<dbReference type="PROSITE" id="PS51371">
    <property type="entry name" value="CBS"/>
    <property type="match status" value="2"/>
</dbReference>
<dbReference type="Gene3D" id="3.10.580.10">
    <property type="entry name" value="CBS-domain"/>
    <property type="match status" value="1"/>
</dbReference>
<dbReference type="SUPFAM" id="SSF54631">
    <property type="entry name" value="CBS-domain pair"/>
    <property type="match status" value="1"/>
</dbReference>
<sequence>MEVISIVNRKIHSVKPESTIQEASDLMTKENIGAVLVMKDDIIRGILTEKDILKAIQKNIPLNSSVKKILHEEIIQVDPYVSVEKAAKIMIEKDIRRLPVISNGACIGIITMKDIVKSLLR</sequence>
<dbReference type="PANTHER" id="PTHR43080">
    <property type="entry name" value="CBS DOMAIN-CONTAINING PROTEIN CBSX3, MITOCHONDRIAL"/>
    <property type="match status" value="1"/>
</dbReference>
<evidence type="ECO:0000259" key="2">
    <source>
        <dbReference type="PROSITE" id="PS51371"/>
    </source>
</evidence>
<feature type="domain" description="CBS" evidence="2">
    <location>
        <begin position="7"/>
        <end position="62"/>
    </location>
</feature>
<dbReference type="Pfam" id="PF00571">
    <property type="entry name" value="CBS"/>
    <property type="match status" value="2"/>
</dbReference>
<organism evidence="4">
    <name type="scientific">groundwater metagenome</name>
    <dbReference type="NCBI Taxonomy" id="717931"/>
    <lineage>
        <taxon>unclassified sequences</taxon>
        <taxon>metagenomes</taxon>
        <taxon>ecological metagenomes</taxon>
    </lineage>
</organism>
<dbReference type="EMBL" id="CCXY01000078">
    <property type="protein sequence ID" value="CEG11792.1"/>
    <property type="molecule type" value="Genomic_DNA"/>
</dbReference>
<dbReference type="AlphaFoldDB" id="A0A098E733"/>
<reference evidence="4" key="1">
    <citation type="submission" date="2014-09" db="EMBL/GenBank/DDBJ databases">
        <authorList>
            <person name="Probst J Alexander"/>
        </authorList>
    </citation>
    <scope>NUCLEOTIDE SEQUENCE</scope>
</reference>
<dbReference type="InterPro" id="IPR046342">
    <property type="entry name" value="CBS_dom_sf"/>
</dbReference>
<dbReference type="EMBL" id="CCXY01000061">
    <property type="protein sequence ID" value="CEG11575.1"/>
    <property type="molecule type" value="Genomic_DNA"/>
</dbReference>